<organism evidence="6 7">
    <name type="scientific">Raphidocelis subcapitata</name>
    <dbReference type="NCBI Taxonomy" id="307507"/>
    <lineage>
        <taxon>Eukaryota</taxon>
        <taxon>Viridiplantae</taxon>
        <taxon>Chlorophyta</taxon>
        <taxon>core chlorophytes</taxon>
        <taxon>Chlorophyceae</taxon>
        <taxon>CS clade</taxon>
        <taxon>Sphaeropleales</taxon>
        <taxon>Selenastraceae</taxon>
        <taxon>Raphidocelis</taxon>
    </lineage>
</organism>
<dbReference type="GO" id="GO:0005484">
    <property type="term" value="F:SNAP receptor activity"/>
    <property type="evidence" value="ECO:0007669"/>
    <property type="project" value="InterPro"/>
</dbReference>
<evidence type="ECO:0008006" key="8">
    <source>
        <dbReference type="Google" id="ProtNLM"/>
    </source>
</evidence>
<evidence type="ECO:0000313" key="6">
    <source>
        <dbReference type="EMBL" id="GBF90321.1"/>
    </source>
</evidence>
<dbReference type="Gene3D" id="1.20.5.110">
    <property type="match status" value="2"/>
</dbReference>
<keyword evidence="4" id="KW-0472">Membrane</keyword>
<sequence>MAAPRPRMQYGAQPAAGYGYDEAPARQELFAGAEGQRGGAPGGGPGGASALAAPRAPAAPQGRPQPTRAELQQMDNRQVLEHAVDTHKDTTATARRALQVVEQTKELQASTMVALKDQGQQMQRVAAGMDKIGSDVTYSQRILRYMSMCCCFSFFCSCCTEPDRNEGDHAWRGSGGPPPPPRGPPRAAAPGAAPAAARGQGHGRRGQQPPAPPPRPEWAPVTTAGLDKAGYGEQAAVIREETRQQDAYLDQISHGLEQLKAGALVMHEEISSQDQGVSRLQADAHVLHGRLATVNREGFRRV</sequence>
<comment type="subcellular location">
    <subcellularLocation>
        <location evidence="1">Membrane</location>
    </subcellularLocation>
</comment>
<dbReference type="EMBL" id="BDRX01000016">
    <property type="protein sequence ID" value="GBF90321.1"/>
    <property type="molecule type" value="Genomic_DNA"/>
</dbReference>
<comment type="caution">
    <text evidence="6">The sequence shown here is derived from an EMBL/GenBank/DDBJ whole genome shotgun (WGS) entry which is preliminary data.</text>
</comment>
<evidence type="ECO:0000256" key="2">
    <source>
        <dbReference type="ARBA" id="ARBA00009480"/>
    </source>
</evidence>
<feature type="compositionally biased region" description="Low complexity" evidence="5">
    <location>
        <begin position="185"/>
        <end position="199"/>
    </location>
</feature>
<accession>A0A2V0NRR2</accession>
<protein>
    <recommendedName>
        <fullName evidence="8">t-SNARE coiled-coil homology domain-containing protein</fullName>
    </recommendedName>
</protein>
<dbReference type="PANTHER" id="PTHR19305">
    <property type="entry name" value="SYNAPTOSOMAL ASSOCIATED PROTEIN"/>
    <property type="match status" value="1"/>
</dbReference>
<dbReference type="CDD" id="cd15841">
    <property type="entry name" value="SNARE_Qc"/>
    <property type="match status" value="1"/>
</dbReference>
<feature type="region of interest" description="Disordered" evidence="5">
    <location>
        <begin position="1"/>
        <end position="69"/>
    </location>
</feature>
<dbReference type="InterPro" id="IPR044766">
    <property type="entry name" value="NPSN/SNAP25-like_N_SNARE"/>
</dbReference>
<dbReference type="InParanoid" id="A0A2V0NRR2"/>
<dbReference type="SUPFAM" id="SSF58038">
    <property type="entry name" value="SNARE fusion complex"/>
    <property type="match status" value="2"/>
</dbReference>
<evidence type="ECO:0000256" key="1">
    <source>
        <dbReference type="ARBA" id="ARBA00004370"/>
    </source>
</evidence>
<dbReference type="CDD" id="cd15861">
    <property type="entry name" value="SNARE_SNAP25N_23N_29N_SEC9N"/>
    <property type="match status" value="1"/>
</dbReference>
<name>A0A2V0NRR2_9CHLO</name>
<dbReference type="STRING" id="307507.A0A2V0NRR2"/>
<dbReference type="FunCoup" id="A0A2V0NRR2">
    <property type="interactions" value="840"/>
</dbReference>
<dbReference type="PANTHER" id="PTHR19305:SF9">
    <property type="entry name" value="SYNAPTOSOMAL-ASSOCIATED PROTEIN 29"/>
    <property type="match status" value="1"/>
</dbReference>
<feature type="compositionally biased region" description="Gly residues" evidence="5">
    <location>
        <begin position="35"/>
        <end position="47"/>
    </location>
</feature>
<evidence type="ECO:0000313" key="7">
    <source>
        <dbReference type="Proteomes" id="UP000247498"/>
    </source>
</evidence>
<evidence type="ECO:0000256" key="4">
    <source>
        <dbReference type="ARBA" id="ARBA00023136"/>
    </source>
</evidence>
<comment type="similarity">
    <text evidence="2">Belongs to the SNAP-25 family.</text>
</comment>
<keyword evidence="7" id="KW-1185">Reference proteome</keyword>
<dbReference type="AlphaFoldDB" id="A0A2V0NRR2"/>
<reference evidence="6 7" key="1">
    <citation type="journal article" date="2018" name="Sci. Rep.">
        <title>Raphidocelis subcapitata (=Pseudokirchneriella subcapitata) provides an insight into genome evolution and environmental adaptations in the Sphaeropleales.</title>
        <authorList>
            <person name="Suzuki S."/>
            <person name="Yamaguchi H."/>
            <person name="Nakajima N."/>
            <person name="Kawachi M."/>
        </authorList>
    </citation>
    <scope>NUCLEOTIDE SEQUENCE [LARGE SCALE GENOMIC DNA]</scope>
    <source>
        <strain evidence="6 7">NIES-35</strain>
    </source>
</reference>
<feature type="region of interest" description="Disordered" evidence="5">
    <location>
        <begin position="169"/>
        <end position="222"/>
    </location>
</feature>
<evidence type="ECO:0000256" key="5">
    <source>
        <dbReference type="SAM" id="MobiDB-lite"/>
    </source>
</evidence>
<feature type="compositionally biased region" description="Low complexity" evidence="5">
    <location>
        <begin position="48"/>
        <end position="66"/>
    </location>
</feature>
<dbReference type="GO" id="GO:0031201">
    <property type="term" value="C:SNARE complex"/>
    <property type="evidence" value="ECO:0007669"/>
    <property type="project" value="InterPro"/>
</dbReference>
<dbReference type="GO" id="GO:0005886">
    <property type="term" value="C:plasma membrane"/>
    <property type="evidence" value="ECO:0007669"/>
    <property type="project" value="TreeGrafter"/>
</dbReference>
<evidence type="ECO:0000256" key="3">
    <source>
        <dbReference type="ARBA" id="ARBA00022448"/>
    </source>
</evidence>
<dbReference type="Proteomes" id="UP000247498">
    <property type="component" value="Unassembled WGS sequence"/>
</dbReference>
<keyword evidence="3" id="KW-0813">Transport</keyword>
<dbReference type="OrthoDB" id="19261at2759"/>
<gene>
    <name evidence="6" type="ORF">Rsub_02427</name>
</gene>
<proteinExistence type="inferred from homology"/>